<dbReference type="InterPro" id="IPR027417">
    <property type="entry name" value="P-loop_NTPase"/>
</dbReference>
<dbReference type="PANTHER" id="PTHR42734:SF17">
    <property type="entry name" value="METAL TRANSPORT SYSTEM ATP-BINDING PROTEIN TM_0124-RELATED"/>
    <property type="match status" value="1"/>
</dbReference>
<dbReference type="SUPFAM" id="SSF52540">
    <property type="entry name" value="P-loop containing nucleoside triphosphate hydrolases"/>
    <property type="match status" value="1"/>
</dbReference>
<dbReference type="GO" id="GO:0005524">
    <property type="term" value="F:ATP binding"/>
    <property type="evidence" value="ECO:0007669"/>
    <property type="project" value="UniProtKB-KW"/>
</dbReference>
<reference evidence="6" key="1">
    <citation type="submission" date="2022-12" db="EMBL/GenBank/DDBJ databases">
        <title>Clostridium sp. nov., isolated from industrial wastewater.</title>
        <authorList>
            <person name="Jiayan W."/>
        </authorList>
    </citation>
    <scope>NUCLEOTIDE SEQUENCE</scope>
    <source>
        <strain evidence="6">ZC22-4</strain>
    </source>
</reference>
<evidence type="ECO:0000256" key="4">
    <source>
        <dbReference type="ARBA" id="ARBA00022840"/>
    </source>
</evidence>
<dbReference type="InterPro" id="IPR003593">
    <property type="entry name" value="AAA+_ATPase"/>
</dbReference>
<accession>A0ABT4DDE2</accession>
<evidence type="ECO:0000259" key="5">
    <source>
        <dbReference type="PROSITE" id="PS50893"/>
    </source>
</evidence>
<dbReference type="InterPro" id="IPR050153">
    <property type="entry name" value="Metal_Ion_Import_ABC"/>
</dbReference>
<evidence type="ECO:0000313" key="7">
    <source>
        <dbReference type="Proteomes" id="UP001144612"/>
    </source>
</evidence>
<dbReference type="Pfam" id="PF00005">
    <property type="entry name" value="ABC_tran"/>
    <property type="match status" value="1"/>
</dbReference>
<sequence length="254" mass="28782">MKDIIEISEVSVYYDKFCALNNINLKVSEKEFLAILGPNGGGKSTLLKLILGFKDAKVGKIKVLNDKPKDARKSIGYVPQSSKFDKEFPINVEDVVLMGKLNNKVSPFLKFTNKDREEAYEVMKKLGIYRLKDRQIGQLSGGQLQRVLIARALVLQPKILLLDEPTASLDAQAKLDIYNLLRELNQNITIVLVTHDIEIISNYATNIVCINKELYYYGKAKKGIEINMNFFQNPTNFIDHINTEQYSNTLYGGI</sequence>
<evidence type="ECO:0000256" key="1">
    <source>
        <dbReference type="ARBA" id="ARBA00005417"/>
    </source>
</evidence>
<feature type="domain" description="ABC transporter" evidence="5">
    <location>
        <begin position="5"/>
        <end position="237"/>
    </location>
</feature>
<comment type="caution">
    <text evidence="6">The sequence shown here is derived from an EMBL/GenBank/DDBJ whole genome shotgun (WGS) entry which is preliminary data.</text>
</comment>
<keyword evidence="3" id="KW-0547">Nucleotide-binding</keyword>
<dbReference type="EMBL" id="JAPQFJ010000025">
    <property type="protein sequence ID" value="MCY6960317.1"/>
    <property type="molecule type" value="Genomic_DNA"/>
</dbReference>
<dbReference type="InterPro" id="IPR017871">
    <property type="entry name" value="ABC_transporter-like_CS"/>
</dbReference>
<organism evidence="6 7">
    <name type="scientific">Clostridium brassicae</name>
    <dbReference type="NCBI Taxonomy" id="2999072"/>
    <lineage>
        <taxon>Bacteria</taxon>
        <taxon>Bacillati</taxon>
        <taxon>Bacillota</taxon>
        <taxon>Clostridia</taxon>
        <taxon>Eubacteriales</taxon>
        <taxon>Clostridiaceae</taxon>
        <taxon>Clostridium</taxon>
    </lineage>
</organism>
<protein>
    <submittedName>
        <fullName evidence="6">ABC transporter ATP-binding protein</fullName>
    </submittedName>
</protein>
<evidence type="ECO:0000256" key="3">
    <source>
        <dbReference type="ARBA" id="ARBA00022741"/>
    </source>
</evidence>
<dbReference type="InterPro" id="IPR003439">
    <property type="entry name" value="ABC_transporter-like_ATP-bd"/>
</dbReference>
<dbReference type="Proteomes" id="UP001144612">
    <property type="component" value="Unassembled WGS sequence"/>
</dbReference>
<name>A0ABT4DDE2_9CLOT</name>
<dbReference type="PANTHER" id="PTHR42734">
    <property type="entry name" value="METAL TRANSPORT SYSTEM ATP-BINDING PROTEIN TM_0124-RELATED"/>
    <property type="match status" value="1"/>
</dbReference>
<proteinExistence type="inferred from homology"/>
<evidence type="ECO:0000256" key="2">
    <source>
        <dbReference type="ARBA" id="ARBA00022448"/>
    </source>
</evidence>
<keyword evidence="4 6" id="KW-0067">ATP-binding</keyword>
<keyword evidence="2" id="KW-0813">Transport</keyword>
<dbReference type="Gene3D" id="3.40.50.300">
    <property type="entry name" value="P-loop containing nucleotide triphosphate hydrolases"/>
    <property type="match status" value="1"/>
</dbReference>
<comment type="similarity">
    <text evidence="1">Belongs to the ABC transporter superfamily.</text>
</comment>
<dbReference type="SMART" id="SM00382">
    <property type="entry name" value="AAA"/>
    <property type="match status" value="1"/>
</dbReference>
<dbReference type="RefSeq" id="WP_268062754.1">
    <property type="nucleotide sequence ID" value="NZ_JAPQFJ010000025.1"/>
</dbReference>
<dbReference type="PROSITE" id="PS50893">
    <property type="entry name" value="ABC_TRANSPORTER_2"/>
    <property type="match status" value="1"/>
</dbReference>
<dbReference type="PROSITE" id="PS00211">
    <property type="entry name" value="ABC_TRANSPORTER_1"/>
    <property type="match status" value="1"/>
</dbReference>
<gene>
    <name evidence="6" type="ORF">OW729_16995</name>
</gene>
<evidence type="ECO:0000313" key="6">
    <source>
        <dbReference type="EMBL" id="MCY6960317.1"/>
    </source>
</evidence>
<keyword evidence="7" id="KW-1185">Reference proteome</keyword>
<dbReference type="CDD" id="cd03235">
    <property type="entry name" value="ABC_Metallic_Cations"/>
    <property type="match status" value="1"/>
</dbReference>